<gene>
    <name evidence="1" type="ORF">J437_LFUL010779</name>
</gene>
<dbReference type="EMBL" id="KZ308516">
    <property type="protein sequence ID" value="KAG8230858.1"/>
    <property type="molecule type" value="Genomic_DNA"/>
</dbReference>
<sequence length="139" mass="16891">MLSDFFFWGHIKYLVYVPPPPTTLVELRERINVALMTIDRRMLQNVWDEVEYRVDVCRVTHGAHIEHCVNCISTDTYDCKRNLYKFHNIKKSTEVHRYLVELYSQDTYNCKRNFTKEKKFHQITVKHHQQVLMMVVRRN</sequence>
<dbReference type="OrthoDB" id="10024802at2759"/>
<reference evidence="1" key="2">
    <citation type="submission" date="2017-10" db="EMBL/GenBank/DDBJ databases">
        <title>Ladona fulva Genome sequencing and assembly.</title>
        <authorList>
            <person name="Murali S."/>
            <person name="Richards S."/>
            <person name="Bandaranaike D."/>
            <person name="Bellair M."/>
            <person name="Blankenburg K."/>
            <person name="Chao H."/>
            <person name="Dinh H."/>
            <person name="Doddapaneni H."/>
            <person name="Dugan-Rocha S."/>
            <person name="Elkadiri S."/>
            <person name="Gnanaolivu R."/>
            <person name="Hernandez B."/>
            <person name="Skinner E."/>
            <person name="Javaid M."/>
            <person name="Lee S."/>
            <person name="Li M."/>
            <person name="Ming W."/>
            <person name="Munidasa M."/>
            <person name="Muniz J."/>
            <person name="Nguyen L."/>
            <person name="Hughes D."/>
            <person name="Osuji N."/>
            <person name="Pu L.-L."/>
            <person name="Puazo M."/>
            <person name="Qu C."/>
            <person name="Quiroz J."/>
            <person name="Raj R."/>
            <person name="Weissenberger G."/>
            <person name="Xin Y."/>
            <person name="Zou X."/>
            <person name="Han Y."/>
            <person name="Worley K."/>
            <person name="Muzny D."/>
            <person name="Gibbs R."/>
        </authorList>
    </citation>
    <scope>NUCLEOTIDE SEQUENCE</scope>
    <source>
        <strain evidence="1">Sampled in the wild</strain>
    </source>
</reference>
<dbReference type="Gene3D" id="3.30.420.10">
    <property type="entry name" value="Ribonuclease H-like superfamily/Ribonuclease H"/>
    <property type="match status" value="1"/>
</dbReference>
<evidence type="ECO:0000313" key="2">
    <source>
        <dbReference type="Proteomes" id="UP000792457"/>
    </source>
</evidence>
<dbReference type="AlphaFoldDB" id="A0A8K0KAL5"/>
<dbReference type="Proteomes" id="UP000792457">
    <property type="component" value="Unassembled WGS sequence"/>
</dbReference>
<proteinExistence type="predicted"/>
<dbReference type="InterPro" id="IPR036397">
    <property type="entry name" value="RNaseH_sf"/>
</dbReference>
<comment type="caution">
    <text evidence="1">The sequence shown here is derived from an EMBL/GenBank/DDBJ whole genome shotgun (WGS) entry which is preliminary data.</text>
</comment>
<keyword evidence="2" id="KW-1185">Reference proteome</keyword>
<evidence type="ECO:0000313" key="1">
    <source>
        <dbReference type="EMBL" id="KAG8230858.1"/>
    </source>
</evidence>
<dbReference type="PANTHER" id="PTHR47326">
    <property type="entry name" value="TRANSPOSABLE ELEMENT TC3 TRANSPOSASE-LIKE PROTEIN"/>
    <property type="match status" value="1"/>
</dbReference>
<dbReference type="GO" id="GO:0003676">
    <property type="term" value="F:nucleic acid binding"/>
    <property type="evidence" value="ECO:0007669"/>
    <property type="project" value="InterPro"/>
</dbReference>
<dbReference type="PANTHER" id="PTHR47326:SF1">
    <property type="entry name" value="HTH PSQ-TYPE DOMAIN-CONTAINING PROTEIN"/>
    <property type="match status" value="1"/>
</dbReference>
<reference evidence="1" key="1">
    <citation type="submission" date="2013-04" db="EMBL/GenBank/DDBJ databases">
        <authorList>
            <person name="Qu J."/>
            <person name="Murali S.C."/>
            <person name="Bandaranaike D."/>
            <person name="Bellair M."/>
            <person name="Blankenburg K."/>
            <person name="Chao H."/>
            <person name="Dinh H."/>
            <person name="Doddapaneni H."/>
            <person name="Downs B."/>
            <person name="Dugan-Rocha S."/>
            <person name="Elkadiri S."/>
            <person name="Gnanaolivu R.D."/>
            <person name="Hernandez B."/>
            <person name="Javaid M."/>
            <person name="Jayaseelan J.C."/>
            <person name="Lee S."/>
            <person name="Li M."/>
            <person name="Ming W."/>
            <person name="Munidasa M."/>
            <person name="Muniz J."/>
            <person name="Nguyen L."/>
            <person name="Ongeri F."/>
            <person name="Osuji N."/>
            <person name="Pu L.-L."/>
            <person name="Puazo M."/>
            <person name="Qu C."/>
            <person name="Quiroz J."/>
            <person name="Raj R."/>
            <person name="Weissenberger G."/>
            <person name="Xin Y."/>
            <person name="Zou X."/>
            <person name="Han Y."/>
            <person name="Richards S."/>
            <person name="Worley K."/>
            <person name="Muzny D."/>
            <person name="Gibbs R."/>
        </authorList>
    </citation>
    <scope>NUCLEOTIDE SEQUENCE</scope>
    <source>
        <strain evidence="1">Sampled in the wild</strain>
    </source>
</reference>
<organism evidence="1 2">
    <name type="scientific">Ladona fulva</name>
    <name type="common">Scarce chaser dragonfly</name>
    <name type="synonym">Libellula fulva</name>
    <dbReference type="NCBI Taxonomy" id="123851"/>
    <lineage>
        <taxon>Eukaryota</taxon>
        <taxon>Metazoa</taxon>
        <taxon>Ecdysozoa</taxon>
        <taxon>Arthropoda</taxon>
        <taxon>Hexapoda</taxon>
        <taxon>Insecta</taxon>
        <taxon>Pterygota</taxon>
        <taxon>Palaeoptera</taxon>
        <taxon>Odonata</taxon>
        <taxon>Epiprocta</taxon>
        <taxon>Anisoptera</taxon>
        <taxon>Libelluloidea</taxon>
        <taxon>Libellulidae</taxon>
        <taxon>Ladona</taxon>
    </lineage>
</organism>
<name>A0A8K0KAL5_LADFU</name>
<accession>A0A8K0KAL5</accession>
<protein>
    <submittedName>
        <fullName evidence="1">Uncharacterized protein</fullName>
    </submittedName>
</protein>